<evidence type="ECO:0000256" key="8">
    <source>
        <dbReference type="ARBA" id="ARBA00023128"/>
    </source>
</evidence>
<evidence type="ECO:0000256" key="1">
    <source>
        <dbReference type="ARBA" id="ARBA00004448"/>
    </source>
</evidence>
<dbReference type="InterPro" id="IPR045315">
    <property type="entry name" value="Mtm1-like"/>
</dbReference>
<dbReference type="PANTHER" id="PTHR45760:SF2">
    <property type="entry name" value="FI19922P1-RELATED"/>
    <property type="match status" value="1"/>
</dbReference>
<keyword evidence="7 12" id="KW-1133">Transmembrane helix</keyword>
<dbReference type="GO" id="GO:0005743">
    <property type="term" value="C:mitochondrial inner membrane"/>
    <property type="evidence" value="ECO:0007669"/>
    <property type="project" value="UniProtKB-SubCell"/>
</dbReference>
<evidence type="ECO:0000256" key="4">
    <source>
        <dbReference type="ARBA" id="ARBA00022692"/>
    </source>
</evidence>
<evidence type="ECO:0000313" key="13">
    <source>
        <dbReference type="EMBL" id="BAN65642.1"/>
    </source>
</evidence>
<reference evidence="13" key="1">
    <citation type="journal article" date="2014" name="BMC Genomics">
        <title>The Babesia bovis gene and promoter model: an update from full-length EST analysis.</title>
        <authorList>
            <person name="Yamagishi J."/>
            <person name="Wakaguri H."/>
            <person name="Yokoyama N."/>
            <person name="Yamashita R."/>
            <person name="Suzuki Y."/>
            <person name="Xuan X."/>
            <person name="Igarashi I."/>
        </authorList>
    </citation>
    <scope>NUCLEOTIDE SEQUENCE</scope>
    <source>
        <strain evidence="13">Texas</strain>
    </source>
</reference>
<keyword evidence="8" id="KW-0496">Mitochondrion</keyword>
<dbReference type="AlphaFoldDB" id="S6BNE7"/>
<dbReference type="PANTHER" id="PTHR45760">
    <property type="entry name" value="FI19922P1-RELATED"/>
    <property type="match status" value="1"/>
</dbReference>
<gene>
    <name evidence="13" type="primary">BBOV_II004390</name>
</gene>
<feature type="transmembrane region" description="Helical" evidence="12">
    <location>
        <begin position="71"/>
        <end position="94"/>
    </location>
</feature>
<evidence type="ECO:0000256" key="6">
    <source>
        <dbReference type="ARBA" id="ARBA00022792"/>
    </source>
</evidence>
<proteinExistence type="evidence at transcript level"/>
<dbReference type="EMBL" id="AK441848">
    <property type="protein sequence ID" value="BAN65642.1"/>
    <property type="molecule type" value="mRNA"/>
</dbReference>
<evidence type="ECO:0000256" key="12">
    <source>
        <dbReference type="SAM" id="Phobius"/>
    </source>
</evidence>
<dbReference type="Gene3D" id="1.50.40.10">
    <property type="entry name" value="Mitochondrial carrier domain"/>
    <property type="match status" value="1"/>
</dbReference>
<dbReference type="PROSITE" id="PS50920">
    <property type="entry name" value="SOLCAR"/>
    <property type="match status" value="3"/>
</dbReference>
<feature type="repeat" description="Solcar" evidence="10">
    <location>
        <begin position="196"/>
        <end position="280"/>
    </location>
</feature>
<evidence type="ECO:0000256" key="9">
    <source>
        <dbReference type="ARBA" id="ARBA00023136"/>
    </source>
</evidence>
<sequence length="280" mass="31478">MDSSESTHPGADTRKILKGTMIGGVMVSSICVPTDVIRNYWYFNPALKGRRGNVSTLGVARQIYARHGFRSFFTGFNITLFNVIGGQTIFFLVYDNLKVQTSSPVASVLGRMATLFVMQPFECLRTYKQANLTETTSSYISGTRGVQKYLSLYRGLTTTIIRDVPFSAIHWPVNDWLYRQFITMRGISVSDLSKRERLWISLVTGSMSSVLACTISQPFDIVKTKIQATTDRSCKRTTSSELRRVFGQYGFRGFFIGLTPRLLKVVPGCAIISGCHRYFN</sequence>
<protein>
    <submittedName>
        <fullName evidence="13">Mitochondrial carrier protein, putative</fullName>
    </submittedName>
</protein>
<keyword evidence="6" id="KW-0999">Mitochondrion inner membrane</keyword>
<comment type="subcellular location">
    <subcellularLocation>
        <location evidence="1">Mitochondrion inner membrane</location>
        <topology evidence="1">Multi-pass membrane protein</topology>
    </subcellularLocation>
</comment>
<evidence type="ECO:0000256" key="7">
    <source>
        <dbReference type="ARBA" id="ARBA00022989"/>
    </source>
</evidence>
<evidence type="ECO:0000256" key="11">
    <source>
        <dbReference type="RuleBase" id="RU000488"/>
    </source>
</evidence>
<comment type="similarity">
    <text evidence="2 11">Belongs to the mitochondrial carrier (TC 2.A.29) family.</text>
</comment>
<dbReference type="InterPro" id="IPR023395">
    <property type="entry name" value="MCP_dom_sf"/>
</dbReference>
<keyword evidence="3 11" id="KW-0813">Transport</keyword>
<dbReference type="VEuPathDB" id="PiroplasmaDB:BBOV_II004390"/>
<organism evidence="13">
    <name type="scientific">Babesia bovis</name>
    <dbReference type="NCBI Taxonomy" id="5865"/>
    <lineage>
        <taxon>Eukaryota</taxon>
        <taxon>Sar</taxon>
        <taxon>Alveolata</taxon>
        <taxon>Apicomplexa</taxon>
        <taxon>Aconoidasida</taxon>
        <taxon>Piroplasmida</taxon>
        <taxon>Babesiidae</taxon>
        <taxon>Babesia</taxon>
    </lineage>
</organism>
<keyword evidence="5" id="KW-0677">Repeat</keyword>
<feature type="repeat" description="Solcar" evidence="10">
    <location>
        <begin position="11"/>
        <end position="100"/>
    </location>
</feature>
<dbReference type="SUPFAM" id="SSF103506">
    <property type="entry name" value="Mitochondrial carrier"/>
    <property type="match status" value="1"/>
</dbReference>
<accession>S6BNE7</accession>
<dbReference type="GO" id="GO:1990542">
    <property type="term" value="P:mitochondrial transmembrane transport"/>
    <property type="evidence" value="ECO:0007669"/>
    <property type="project" value="InterPro"/>
</dbReference>
<feature type="repeat" description="Solcar" evidence="10">
    <location>
        <begin position="101"/>
        <end position="180"/>
    </location>
</feature>
<evidence type="ECO:0000256" key="2">
    <source>
        <dbReference type="ARBA" id="ARBA00006375"/>
    </source>
</evidence>
<evidence type="ECO:0000256" key="3">
    <source>
        <dbReference type="ARBA" id="ARBA00022448"/>
    </source>
</evidence>
<keyword evidence="9 10" id="KW-0472">Membrane</keyword>
<name>S6BNE7_BABBO</name>
<keyword evidence="4 10" id="KW-0812">Transmembrane</keyword>
<dbReference type="InterPro" id="IPR018108">
    <property type="entry name" value="MCP_transmembrane"/>
</dbReference>
<dbReference type="Pfam" id="PF00153">
    <property type="entry name" value="Mito_carr"/>
    <property type="match status" value="3"/>
</dbReference>
<evidence type="ECO:0000256" key="10">
    <source>
        <dbReference type="PROSITE-ProRule" id="PRU00282"/>
    </source>
</evidence>
<evidence type="ECO:0000256" key="5">
    <source>
        <dbReference type="ARBA" id="ARBA00022737"/>
    </source>
</evidence>